<dbReference type="AlphaFoldDB" id="A0A5B1CP80"/>
<feature type="signal peptide" evidence="2">
    <location>
        <begin position="1"/>
        <end position="19"/>
    </location>
</feature>
<feature type="compositionally biased region" description="Low complexity" evidence="1">
    <location>
        <begin position="106"/>
        <end position="118"/>
    </location>
</feature>
<dbReference type="OrthoDB" id="265946at2"/>
<feature type="compositionally biased region" description="Acidic residues" evidence="1">
    <location>
        <begin position="119"/>
        <end position="130"/>
    </location>
</feature>
<evidence type="ECO:0000256" key="1">
    <source>
        <dbReference type="SAM" id="MobiDB-lite"/>
    </source>
</evidence>
<keyword evidence="2" id="KW-0732">Signal</keyword>
<keyword evidence="4" id="KW-1185">Reference proteome</keyword>
<name>A0A5B1CP80_9BACT</name>
<protein>
    <submittedName>
        <fullName evidence="3">Uncharacterized protein</fullName>
    </submittedName>
</protein>
<dbReference type="Proteomes" id="UP000322699">
    <property type="component" value="Unassembled WGS sequence"/>
</dbReference>
<evidence type="ECO:0000313" key="4">
    <source>
        <dbReference type="Proteomes" id="UP000322699"/>
    </source>
</evidence>
<evidence type="ECO:0000256" key="2">
    <source>
        <dbReference type="SAM" id="SignalP"/>
    </source>
</evidence>
<feature type="chain" id="PRO_5022988348" evidence="2">
    <location>
        <begin position="20"/>
        <end position="417"/>
    </location>
</feature>
<comment type="caution">
    <text evidence="3">The sequence shown here is derived from an EMBL/GenBank/DDBJ whole genome shotgun (WGS) entry which is preliminary data.</text>
</comment>
<dbReference type="RefSeq" id="WP_068259972.1">
    <property type="nucleotide sequence ID" value="NZ_LWSK01000013.1"/>
</dbReference>
<gene>
    <name evidence="3" type="ORF">LF1_37180</name>
</gene>
<organism evidence="3 4">
    <name type="scientific">Rubripirellula obstinata</name>
    <dbReference type="NCBI Taxonomy" id="406547"/>
    <lineage>
        <taxon>Bacteria</taxon>
        <taxon>Pseudomonadati</taxon>
        <taxon>Planctomycetota</taxon>
        <taxon>Planctomycetia</taxon>
        <taxon>Pirellulales</taxon>
        <taxon>Pirellulaceae</taxon>
        <taxon>Rubripirellula</taxon>
    </lineage>
</organism>
<dbReference type="EMBL" id="VRLW01000001">
    <property type="protein sequence ID" value="KAA1261173.1"/>
    <property type="molecule type" value="Genomic_DNA"/>
</dbReference>
<feature type="region of interest" description="Disordered" evidence="1">
    <location>
        <begin position="104"/>
        <end position="164"/>
    </location>
</feature>
<sequence precursor="true">MRQTTHQVIVLYFLMAAFAAVSLVGQEPAPQSSEKPDGKPGAISEWGLSGIVWSEANLVRKLAVETAQSDPSLTPKQVEELEKVASGAETLVESMERFGWRRLRRGLGPSGSSQTTDSSLDDDSLGETDLPDPQQVGRQLADSMGLETDPKEITNLNPARDPAIVSRYDTETPIGHDDPGIDDERTANRLRIDIDHYRVDDYIDETPQEARNLADAREDGVEGAIAAADPEGIAGPTAGYISRREVQTRSTTLPYSQDSIYDADDYDPDVDYDVEHPLTERKMNREASEMLDGDDDISVRNPAIAAEGEDELLAAMERGGTARPDWDPATTAIEGNPTDRDHDASMPRYNVTPDARPADADWVQLHLELNEARWFAARDQGLSYQAVRSAQSRLMTTVESVRRASDSRRLRNLLGMN</sequence>
<proteinExistence type="predicted"/>
<reference evidence="3 4" key="1">
    <citation type="submission" date="2019-08" db="EMBL/GenBank/DDBJ databases">
        <title>Deep-cultivation of Planctomycetes and their phenomic and genomic characterization uncovers novel biology.</title>
        <authorList>
            <person name="Wiegand S."/>
            <person name="Jogler M."/>
            <person name="Boedeker C."/>
            <person name="Pinto D."/>
            <person name="Vollmers J."/>
            <person name="Rivas-Marin E."/>
            <person name="Kohn T."/>
            <person name="Peeters S.H."/>
            <person name="Heuer A."/>
            <person name="Rast P."/>
            <person name="Oberbeckmann S."/>
            <person name="Bunk B."/>
            <person name="Jeske O."/>
            <person name="Meyerdierks A."/>
            <person name="Storesund J.E."/>
            <person name="Kallscheuer N."/>
            <person name="Luecker S."/>
            <person name="Lage O.M."/>
            <person name="Pohl T."/>
            <person name="Merkel B.J."/>
            <person name="Hornburger P."/>
            <person name="Mueller R.-W."/>
            <person name="Bruemmer F."/>
            <person name="Labrenz M."/>
            <person name="Spormann A.M."/>
            <person name="Op Den Camp H."/>
            <person name="Overmann J."/>
            <person name="Amann R."/>
            <person name="Jetten M.S.M."/>
            <person name="Mascher T."/>
            <person name="Medema M.H."/>
            <person name="Devos D.P."/>
            <person name="Kaster A.-K."/>
            <person name="Ovreas L."/>
            <person name="Rohde M."/>
            <person name="Galperin M.Y."/>
            <person name="Jogler C."/>
        </authorList>
    </citation>
    <scope>NUCLEOTIDE SEQUENCE [LARGE SCALE GENOMIC DNA]</scope>
    <source>
        <strain evidence="3 4">LF1</strain>
    </source>
</reference>
<accession>A0A5B1CP80</accession>
<evidence type="ECO:0000313" key="3">
    <source>
        <dbReference type="EMBL" id="KAA1261173.1"/>
    </source>
</evidence>